<feature type="region of interest" description="Disordered" evidence="1">
    <location>
        <begin position="1"/>
        <end position="32"/>
    </location>
</feature>
<evidence type="ECO:0000313" key="3">
    <source>
        <dbReference type="Proteomes" id="UP000824219"/>
    </source>
</evidence>
<dbReference type="AlphaFoldDB" id="A0A9D3NET9"/>
<evidence type="ECO:0000256" key="1">
    <source>
        <dbReference type="SAM" id="MobiDB-lite"/>
    </source>
</evidence>
<dbReference type="EMBL" id="JAHKSW010000017">
    <property type="protein sequence ID" value="KAG7321593.1"/>
    <property type="molecule type" value="Genomic_DNA"/>
</dbReference>
<organism evidence="2 3">
    <name type="scientific">Hemibagrus wyckioides</name>
    <dbReference type="NCBI Taxonomy" id="337641"/>
    <lineage>
        <taxon>Eukaryota</taxon>
        <taxon>Metazoa</taxon>
        <taxon>Chordata</taxon>
        <taxon>Craniata</taxon>
        <taxon>Vertebrata</taxon>
        <taxon>Euteleostomi</taxon>
        <taxon>Actinopterygii</taxon>
        <taxon>Neopterygii</taxon>
        <taxon>Teleostei</taxon>
        <taxon>Ostariophysi</taxon>
        <taxon>Siluriformes</taxon>
        <taxon>Bagridae</taxon>
        <taxon>Hemibagrus</taxon>
    </lineage>
</organism>
<gene>
    <name evidence="2" type="ORF">KOW79_014451</name>
</gene>
<dbReference type="Proteomes" id="UP000824219">
    <property type="component" value="Linkage Group LG17"/>
</dbReference>
<sequence length="113" mass="12134">MPAVSMLSSRPFGSSDFLTPSKEHKLGNTPSVVRQDTVTASDGVMAMVSDRAGCVAVRDRPSDLITLPLLWILLFSLVDAQGQGELVFNLSEFSRSPACAPSRLISQPVSELQ</sequence>
<protein>
    <submittedName>
        <fullName evidence="2">Uncharacterized protein</fullName>
    </submittedName>
</protein>
<feature type="compositionally biased region" description="Polar residues" evidence="1">
    <location>
        <begin position="1"/>
        <end position="18"/>
    </location>
</feature>
<name>A0A9D3NET9_9TELE</name>
<accession>A0A9D3NET9</accession>
<keyword evidence="3" id="KW-1185">Reference proteome</keyword>
<reference evidence="2 3" key="1">
    <citation type="submission" date="2021-06" db="EMBL/GenBank/DDBJ databases">
        <title>Chromosome-level genome assembly of the red-tail catfish (Hemibagrus wyckioides).</title>
        <authorList>
            <person name="Shao F."/>
        </authorList>
    </citation>
    <scope>NUCLEOTIDE SEQUENCE [LARGE SCALE GENOMIC DNA]</scope>
    <source>
        <strain evidence="2">EC202008001</strain>
        <tissue evidence="2">Blood</tissue>
    </source>
</reference>
<comment type="caution">
    <text evidence="2">The sequence shown here is derived from an EMBL/GenBank/DDBJ whole genome shotgun (WGS) entry which is preliminary data.</text>
</comment>
<proteinExistence type="predicted"/>
<evidence type="ECO:0000313" key="2">
    <source>
        <dbReference type="EMBL" id="KAG7321593.1"/>
    </source>
</evidence>